<dbReference type="GO" id="GO:0032543">
    <property type="term" value="P:mitochondrial translation"/>
    <property type="evidence" value="ECO:0007669"/>
    <property type="project" value="InterPro"/>
</dbReference>
<evidence type="ECO:0000313" key="4">
    <source>
        <dbReference type="Proteomes" id="UP001296104"/>
    </source>
</evidence>
<proteinExistence type="predicted"/>
<sequence length="327" mass="37830">MAAPLKRVCHTVARNASQCHRHCIPSNYFAASSQCQKSTWITNTQQRRHLSHTPRSSASPQRRSQGKDEATEEDFALMDEDPDQPGLPSLSDISSTGYGELEQHRELRQLARVAAWEMPLLQKHRKEFVPPNEEEMPLRWRYTTYFGEPHPATRKVVVMFKVADIKRLDDKQALHFKKLCGSRYNPETDTVRMSCDSFEEPAQNKRWLGDRIKLLMRECLSSRSDKFEGVPLDTRHHKKKVIHQFPEEWKITPDRKKALEKKRQALMLKEGESAEENQEVVSGIAAIEAARQVNLQKEEELIMAEARRPLPTGKMGRKEIGQTRPQR</sequence>
<gene>
    <name evidence="3" type="ORF">LECACI_7A000063</name>
</gene>
<dbReference type="EMBL" id="CAVMBE010000001">
    <property type="protein sequence ID" value="CAK3739608.1"/>
    <property type="molecule type" value="Genomic_DNA"/>
</dbReference>
<name>A0AAI8VUI5_9PEZI</name>
<feature type="compositionally biased region" description="Acidic residues" evidence="1">
    <location>
        <begin position="70"/>
        <end position="83"/>
    </location>
</feature>
<reference evidence="3" key="1">
    <citation type="submission" date="2023-11" db="EMBL/GenBank/DDBJ databases">
        <authorList>
            <person name="Alioto T."/>
            <person name="Alioto T."/>
            <person name="Gomez Garrido J."/>
        </authorList>
    </citation>
    <scope>NUCLEOTIDE SEQUENCE</scope>
</reference>
<feature type="region of interest" description="Disordered" evidence="1">
    <location>
        <begin position="304"/>
        <end position="327"/>
    </location>
</feature>
<comment type="caution">
    <text evidence="3">The sequence shown here is derived from an EMBL/GenBank/DDBJ whole genome shotgun (WGS) entry which is preliminary data.</text>
</comment>
<feature type="compositionally biased region" description="Low complexity" evidence="1">
    <location>
        <begin position="54"/>
        <end position="63"/>
    </location>
</feature>
<dbReference type="InterPro" id="IPR039848">
    <property type="entry name" value="Ribosomal_mS35_mt"/>
</dbReference>
<dbReference type="InterPro" id="IPR019349">
    <property type="entry name" value="Ribosomal_mS35_mit"/>
</dbReference>
<dbReference type="GO" id="GO:0003735">
    <property type="term" value="F:structural constituent of ribosome"/>
    <property type="evidence" value="ECO:0007669"/>
    <property type="project" value="InterPro"/>
</dbReference>
<keyword evidence="4" id="KW-1185">Reference proteome</keyword>
<dbReference type="PANTHER" id="PTHR13490:SF0">
    <property type="entry name" value="SMALL RIBOSOMAL SUBUNIT PROTEIN MS35"/>
    <property type="match status" value="1"/>
</dbReference>
<dbReference type="Pfam" id="PF10213">
    <property type="entry name" value="MRP-S28"/>
    <property type="match status" value="1"/>
</dbReference>
<accession>A0AAI8VUI5</accession>
<evidence type="ECO:0000313" key="3">
    <source>
        <dbReference type="EMBL" id="CAK3739608.1"/>
    </source>
</evidence>
<dbReference type="PANTHER" id="PTHR13490">
    <property type="entry name" value="MITOCHONDRIAL 28S RIBOSOMAL PROTEIN S28"/>
    <property type="match status" value="1"/>
</dbReference>
<dbReference type="Proteomes" id="UP001296104">
    <property type="component" value="Unassembled WGS sequence"/>
</dbReference>
<protein>
    <recommendedName>
        <fullName evidence="2">Small ribosomal subunit protein mS35 mitochondrial conserved domain-containing protein</fullName>
    </recommendedName>
</protein>
<feature type="region of interest" description="Disordered" evidence="1">
    <location>
        <begin position="43"/>
        <end position="98"/>
    </location>
</feature>
<dbReference type="GO" id="GO:0005763">
    <property type="term" value="C:mitochondrial small ribosomal subunit"/>
    <property type="evidence" value="ECO:0007669"/>
    <property type="project" value="TreeGrafter"/>
</dbReference>
<evidence type="ECO:0000256" key="1">
    <source>
        <dbReference type="SAM" id="MobiDB-lite"/>
    </source>
</evidence>
<organism evidence="3 4">
    <name type="scientific">Lecanosticta acicola</name>
    <dbReference type="NCBI Taxonomy" id="111012"/>
    <lineage>
        <taxon>Eukaryota</taxon>
        <taxon>Fungi</taxon>
        <taxon>Dikarya</taxon>
        <taxon>Ascomycota</taxon>
        <taxon>Pezizomycotina</taxon>
        <taxon>Dothideomycetes</taxon>
        <taxon>Dothideomycetidae</taxon>
        <taxon>Mycosphaerellales</taxon>
        <taxon>Mycosphaerellaceae</taxon>
        <taxon>Lecanosticta</taxon>
    </lineage>
</organism>
<evidence type="ECO:0000259" key="2">
    <source>
        <dbReference type="Pfam" id="PF10213"/>
    </source>
</evidence>
<feature type="domain" description="Small ribosomal subunit protein mS35 mitochondrial conserved" evidence="2">
    <location>
        <begin position="127"/>
        <end position="250"/>
    </location>
</feature>
<dbReference type="AlphaFoldDB" id="A0AAI8VUI5"/>